<dbReference type="Proteomes" id="UP001153678">
    <property type="component" value="Unassembled WGS sequence"/>
</dbReference>
<dbReference type="OrthoDB" id="25503at2759"/>
<comment type="caution">
    <text evidence="2">The sequence shown here is derived from an EMBL/GenBank/DDBJ whole genome shotgun (WGS) entry which is preliminary data.</text>
</comment>
<dbReference type="Pfam" id="PF00622">
    <property type="entry name" value="SPRY"/>
    <property type="match status" value="1"/>
</dbReference>
<protein>
    <submittedName>
        <fullName evidence="2">10851_t:CDS:1</fullName>
    </submittedName>
</protein>
<dbReference type="Gene3D" id="2.60.120.920">
    <property type="match status" value="1"/>
</dbReference>
<dbReference type="PROSITE" id="PS50188">
    <property type="entry name" value="B302_SPRY"/>
    <property type="match status" value="1"/>
</dbReference>
<feature type="domain" description="B30.2/SPRY" evidence="1">
    <location>
        <begin position="1"/>
        <end position="87"/>
    </location>
</feature>
<dbReference type="InterPro" id="IPR043136">
    <property type="entry name" value="B30.2/SPRY_sf"/>
</dbReference>
<dbReference type="InterPro" id="IPR013320">
    <property type="entry name" value="ConA-like_dom_sf"/>
</dbReference>
<gene>
    <name evidence="2" type="ORF">FWILDA_LOCUS11869</name>
</gene>
<dbReference type="EMBL" id="CAMKVN010003555">
    <property type="protein sequence ID" value="CAI2185023.1"/>
    <property type="molecule type" value="Genomic_DNA"/>
</dbReference>
<reference evidence="2" key="1">
    <citation type="submission" date="2022-08" db="EMBL/GenBank/DDBJ databases">
        <authorList>
            <person name="Kallberg Y."/>
            <person name="Tangrot J."/>
            <person name="Rosling A."/>
        </authorList>
    </citation>
    <scope>NUCLEOTIDE SEQUENCE</scope>
    <source>
        <strain evidence="2">Wild A</strain>
    </source>
</reference>
<evidence type="ECO:0000313" key="3">
    <source>
        <dbReference type="Proteomes" id="UP001153678"/>
    </source>
</evidence>
<dbReference type="SUPFAM" id="SSF49899">
    <property type="entry name" value="Concanavalin A-like lectins/glucanases"/>
    <property type="match status" value="1"/>
</dbReference>
<evidence type="ECO:0000313" key="2">
    <source>
        <dbReference type="EMBL" id="CAI2185023.1"/>
    </source>
</evidence>
<keyword evidence="3" id="KW-1185">Reference proteome</keyword>
<evidence type="ECO:0000259" key="1">
    <source>
        <dbReference type="PROSITE" id="PS50188"/>
    </source>
</evidence>
<name>A0A9W4WTL4_9GLOM</name>
<proteinExistence type="predicted"/>
<dbReference type="InterPro" id="IPR001870">
    <property type="entry name" value="B30.2/SPRY"/>
</dbReference>
<organism evidence="2 3">
    <name type="scientific">Funneliformis geosporum</name>
    <dbReference type="NCBI Taxonomy" id="1117311"/>
    <lineage>
        <taxon>Eukaryota</taxon>
        <taxon>Fungi</taxon>
        <taxon>Fungi incertae sedis</taxon>
        <taxon>Mucoromycota</taxon>
        <taxon>Glomeromycotina</taxon>
        <taxon>Glomeromycetes</taxon>
        <taxon>Glomerales</taxon>
        <taxon>Glomeraceae</taxon>
        <taxon>Funneliformis</taxon>
    </lineage>
</organism>
<sequence length="96" mass="11277">MPGWEDSLWGYYGDDRQMFFNTLSKLYGPKFMTSDTIGCYLNIRNNTIYYTRNRVNLDLKNENAIYPCVRIISPGGSVRVNLGYRKYNYTGIFTFI</sequence>
<accession>A0A9W4WTL4</accession>
<dbReference type="InterPro" id="IPR003877">
    <property type="entry name" value="SPRY_dom"/>
</dbReference>
<dbReference type="AlphaFoldDB" id="A0A9W4WTL4"/>